<accession>A0ABW4Z9S6</accession>
<dbReference type="Proteomes" id="UP001597389">
    <property type="component" value="Unassembled WGS sequence"/>
</dbReference>
<name>A0ABW4Z9S6_9BACT</name>
<gene>
    <name evidence="2" type="ORF">ACFSW8_06655</name>
</gene>
<evidence type="ECO:0000313" key="2">
    <source>
        <dbReference type="EMBL" id="MFD2158571.1"/>
    </source>
</evidence>
<keyword evidence="1" id="KW-0732">Signal</keyword>
<dbReference type="RefSeq" id="WP_377086706.1">
    <property type="nucleotide sequence ID" value="NZ_JBHSJL010000014.1"/>
</dbReference>
<feature type="signal peptide" evidence="1">
    <location>
        <begin position="1"/>
        <end position="21"/>
    </location>
</feature>
<evidence type="ECO:0000256" key="1">
    <source>
        <dbReference type="SAM" id="SignalP"/>
    </source>
</evidence>
<protein>
    <submittedName>
        <fullName evidence="2">Uncharacterized protein</fullName>
    </submittedName>
</protein>
<sequence>MSHHPLLITLCALILTSTFTASKGTEVAFSHPTESTTLSISKPQTKASPHFFKRQNDSLLFAARQPSPSLLFKVSSPTPQQISEIHFRYGFNETFHPNPITPIWQLTTSHPSSTTHTGSLPTFQATGNKSQTYSAKFSPPIPISKTPTTFTFQFLTKEKRHAALNRSHQISNITLVTGESTFTTATLIAVGNITLSMSTKR</sequence>
<keyword evidence="3" id="KW-1185">Reference proteome</keyword>
<dbReference type="EMBL" id="JBHUJB010000028">
    <property type="protein sequence ID" value="MFD2158571.1"/>
    <property type="molecule type" value="Genomic_DNA"/>
</dbReference>
<feature type="chain" id="PRO_5045379682" evidence="1">
    <location>
        <begin position="22"/>
        <end position="201"/>
    </location>
</feature>
<comment type="caution">
    <text evidence="2">The sequence shown here is derived from an EMBL/GenBank/DDBJ whole genome shotgun (WGS) entry which is preliminary data.</text>
</comment>
<proteinExistence type="predicted"/>
<reference evidence="3" key="1">
    <citation type="journal article" date="2019" name="Int. J. Syst. Evol. Microbiol.">
        <title>The Global Catalogue of Microorganisms (GCM) 10K type strain sequencing project: providing services to taxonomists for standard genome sequencing and annotation.</title>
        <authorList>
            <consortium name="The Broad Institute Genomics Platform"/>
            <consortium name="The Broad Institute Genome Sequencing Center for Infectious Disease"/>
            <person name="Wu L."/>
            <person name="Ma J."/>
        </authorList>
    </citation>
    <scope>NUCLEOTIDE SEQUENCE [LARGE SCALE GENOMIC DNA]</scope>
    <source>
        <strain evidence="3">CCUG 57942</strain>
    </source>
</reference>
<organism evidence="2 3">
    <name type="scientific">Rubritalea tangerina</name>
    <dbReference type="NCBI Taxonomy" id="430798"/>
    <lineage>
        <taxon>Bacteria</taxon>
        <taxon>Pseudomonadati</taxon>
        <taxon>Verrucomicrobiota</taxon>
        <taxon>Verrucomicrobiia</taxon>
        <taxon>Verrucomicrobiales</taxon>
        <taxon>Rubritaleaceae</taxon>
        <taxon>Rubritalea</taxon>
    </lineage>
</organism>
<evidence type="ECO:0000313" key="3">
    <source>
        <dbReference type="Proteomes" id="UP001597389"/>
    </source>
</evidence>